<dbReference type="AlphaFoldDB" id="Q0SVM6"/>
<sequence>MNNVADMNFKNFKFVSAIFFYFKVAYLIESKLIN</sequence>
<evidence type="ECO:0000313" key="1">
    <source>
        <dbReference type="EMBL" id="ABG86747.1"/>
    </source>
</evidence>
<evidence type="ECO:0000313" key="2">
    <source>
        <dbReference type="Proteomes" id="UP000001824"/>
    </source>
</evidence>
<organism evidence="1 2">
    <name type="scientific">Clostridium perfringens (strain SM101 / Type A)</name>
    <dbReference type="NCBI Taxonomy" id="289380"/>
    <lineage>
        <taxon>Bacteria</taxon>
        <taxon>Bacillati</taxon>
        <taxon>Bacillota</taxon>
        <taxon>Clostridia</taxon>
        <taxon>Eubacteriales</taxon>
        <taxon>Clostridiaceae</taxon>
        <taxon>Clostridium</taxon>
    </lineage>
</organism>
<dbReference type="EMBL" id="CP000312">
    <property type="protein sequence ID" value="ABG86747.1"/>
    <property type="molecule type" value="Genomic_DNA"/>
</dbReference>
<proteinExistence type="predicted"/>
<name>Q0SVM6_CLOPS</name>
<dbReference type="KEGG" id="cpr:CPR_0496"/>
<dbReference type="Proteomes" id="UP000001824">
    <property type="component" value="Chromosome"/>
</dbReference>
<accession>Q0SVM6</accession>
<reference evidence="1 2" key="1">
    <citation type="journal article" date="2006" name="Genome Res.">
        <title>Skewed genomic variability in strains of the toxigenic bacterial pathogen, Clostridium perfringens.</title>
        <authorList>
            <person name="Myers G.S."/>
            <person name="Rasko D.A."/>
            <person name="Cheung J.K."/>
            <person name="Ravel J."/>
            <person name="Seshadri R."/>
            <person name="Deboy R.T."/>
            <person name="Ren Q."/>
            <person name="Varga J."/>
            <person name="Awad M.M."/>
            <person name="Brinkac L.M."/>
            <person name="Daugherty S.C."/>
            <person name="Haft D.H."/>
            <person name="Dodson R.J."/>
            <person name="Madupu R."/>
            <person name="Nelson W.C."/>
            <person name="Rosovitz M.J."/>
            <person name="Sullivan S.A."/>
            <person name="Khouri H."/>
            <person name="Dimitrov G.I."/>
            <person name="Watkins K.L."/>
            <person name="Mulligan S."/>
            <person name="Benton J."/>
            <person name="Radune D."/>
            <person name="Fisher D.J."/>
            <person name="Atkins H.S."/>
            <person name="Hiscox T."/>
            <person name="Jost B.H."/>
            <person name="Billington S.J."/>
            <person name="Songer J.G."/>
            <person name="McClane B.A."/>
            <person name="Titball R.W."/>
            <person name="Rood J.I."/>
            <person name="Melville S.B."/>
            <person name="Paulsen I.T."/>
        </authorList>
    </citation>
    <scope>NUCLEOTIDE SEQUENCE [LARGE SCALE GENOMIC DNA]</scope>
    <source>
        <strain evidence="2">SM101 / Type A</strain>
    </source>
</reference>
<protein>
    <submittedName>
        <fullName evidence="1">Uncharacterized protein</fullName>
    </submittedName>
</protein>
<dbReference type="BioCyc" id="CPER289380:GI76-513-MONOMER"/>
<gene>
    <name evidence="1" type="ordered locus">CPR_0496</name>
</gene>